<dbReference type="AlphaFoldDB" id="A0A1M3L134"/>
<comment type="caution">
    <text evidence="1">The sequence shown here is derived from an EMBL/GenBank/DDBJ whole genome shotgun (WGS) entry which is preliminary data.</text>
</comment>
<organism evidence="1 2">
    <name type="scientific">Candidatus Kapaibacterium thiocyanatum</name>
    <dbReference type="NCBI Taxonomy" id="1895771"/>
    <lineage>
        <taxon>Bacteria</taxon>
        <taxon>Pseudomonadati</taxon>
        <taxon>Candidatus Kapaibacteriota</taxon>
        <taxon>Candidatus Kapaibacteriia</taxon>
        <taxon>Candidatus Kapaibacteriales</taxon>
        <taxon>Candidatus Kapaibacteriaceae</taxon>
        <taxon>Candidatus Kapaibacterium</taxon>
    </lineage>
</organism>
<proteinExistence type="predicted"/>
<sequence>MSYNSIVRNQYDRKVKMKVLCALMMAICLGTWPMHGQVREGTYPVTVHAGYGVLTARLFVESIASAIFTGIFPTDDKLDVSMGYGPVIVGAYKPLNRWFGVGIDAGVYQMRYTWTSKQSDVVTHRYRSSRMMILPRIDVLWMNDEKILVSSGAALGGSFLVSGTNEIGTYEMSEPTTLTEFQFNILTVQSGGDVGGFLEIGFGSRGLFHGGLYVRL</sequence>
<dbReference type="Proteomes" id="UP000184233">
    <property type="component" value="Unassembled WGS sequence"/>
</dbReference>
<reference evidence="1 2" key="1">
    <citation type="submission" date="2016-09" db="EMBL/GenBank/DDBJ databases">
        <title>Genome-resolved meta-omics ties microbial dynamics to process performance in biotechnology for thiocyanate degradation.</title>
        <authorList>
            <person name="Kantor R.S."/>
            <person name="Huddy R.J."/>
            <person name="Iyer R."/>
            <person name="Thomas B.C."/>
            <person name="Brown C.T."/>
            <person name="Anantharaman K."/>
            <person name="Tringe S."/>
            <person name="Hettich R.L."/>
            <person name="Harrison S.T."/>
            <person name="Banfield J.F."/>
        </authorList>
    </citation>
    <scope>NUCLEOTIDE SEQUENCE [LARGE SCALE GENOMIC DNA]</scope>
    <source>
        <strain evidence="1">59-99</strain>
    </source>
</reference>
<name>A0A1M3L134_9BACT</name>
<gene>
    <name evidence="1" type="ORF">BGO89_00075</name>
</gene>
<protein>
    <recommendedName>
        <fullName evidence="3">Outer membrane protein beta-barrel domain-containing protein</fullName>
    </recommendedName>
</protein>
<evidence type="ECO:0000313" key="1">
    <source>
        <dbReference type="EMBL" id="OJX58643.1"/>
    </source>
</evidence>
<evidence type="ECO:0000313" key="2">
    <source>
        <dbReference type="Proteomes" id="UP000184233"/>
    </source>
</evidence>
<dbReference type="EMBL" id="MKVH01000017">
    <property type="protein sequence ID" value="OJX58643.1"/>
    <property type="molecule type" value="Genomic_DNA"/>
</dbReference>
<accession>A0A1M3L134</accession>
<dbReference type="STRING" id="1895771.BGO89_00075"/>
<evidence type="ECO:0008006" key="3">
    <source>
        <dbReference type="Google" id="ProtNLM"/>
    </source>
</evidence>